<dbReference type="Pfam" id="PF00733">
    <property type="entry name" value="Asn_synthase"/>
    <property type="match status" value="1"/>
</dbReference>
<dbReference type="Proteomes" id="UP000830326">
    <property type="component" value="Chromosome"/>
</dbReference>
<evidence type="ECO:0000259" key="9">
    <source>
        <dbReference type="PROSITE" id="PS51278"/>
    </source>
</evidence>
<dbReference type="RefSeq" id="WP_245035610.1">
    <property type="nucleotide sequence ID" value="NZ_CP095075.1"/>
</dbReference>
<dbReference type="SUPFAM" id="SSF56235">
    <property type="entry name" value="N-terminal nucleophile aminohydrolases (Ntn hydrolases)"/>
    <property type="match status" value="1"/>
</dbReference>
<proteinExistence type="inferred from homology"/>
<evidence type="ECO:0000313" key="10">
    <source>
        <dbReference type="EMBL" id="UOR13777.1"/>
    </source>
</evidence>
<dbReference type="EMBL" id="CP095075">
    <property type="protein sequence ID" value="UOR13777.1"/>
    <property type="molecule type" value="Genomic_DNA"/>
</dbReference>
<dbReference type="InterPro" id="IPR029055">
    <property type="entry name" value="Ntn_hydrolases_N"/>
</dbReference>
<dbReference type="PIRSF" id="PIRSF001589">
    <property type="entry name" value="Asn_synthetase_glu-h"/>
    <property type="match status" value="1"/>
</dbReference>
<dbReference type="Gene3D" id="3.60.20.10">
    <property type="entry name" value="Glutamine Phosphoribosylpyrophosphate, subunit 1, domain 1"/>
    <property type="match status" value="1"/>
</dbReference>
<dbReference type="EC" id="6.3.5.4" evidence="3"/>
<feature type="domain" description="Glutamine amidotransferase type-2" evidence="9">
    <location>
        <begin position="2"/>
        <end position="217"/>
    </location>
</feature>
<dbReference type="InterPro" id="IPR017932">
    <property type="entry name" value="GATase_2_dom"/>
</dbReference>
<dbReference type="Gene3D" id="3.40.50.620">
    <property type="entry name" value="HUPs"/>
    <property type="match status" value="1"/>
</dbReference>
<keyword evidence="7" id="KW-0315">Glutamine amidotransferase</keyword>
<comment type="similarity">
    <text evidence="2">Belongs to the asparagine synthetase family.</text>
</comment>
<comment type="catalytic activity">
    <reaction evidence="8">
        <text>L-aspartate + L-glutamine + ATP + H2O = L-asparagine + L-glutamate + AMP + diphosphate + H(+)</text>
        <dbReference type="Rhea" id="RHEA:12228"/>
        <dbReference type="ChEBI" id="CHEBI:15377"/>
        <dbReference type="ChEBI" id="CHEBI:15378"/>
        <dbReference type="ChEBI" id="CHEBI:29985"/>
        <dbReference type="ChEBI" id="CHEBI:29991"/>
        <dbReference type="ChEBI" id="CHEBI:30616"/>
        <dbReference type="ChEBI" id="CHEBI:33019"/>
        <dbReference type="ChEBI" id="CHEBI:58048"/>
        <dbReference type="ChEBI" id="CHEBI:58359"/>
        <dbReference type="ChEBI" id="CHEBI:456215"/>
        <dbReference type="EC" id="6.3.5.4"/>
    </reaction>
</comment>
<evidence type="ECO:0000256" key="3">
    <source>
        <dbReference type="ARBA" id="ARBA00012737"/>
    </source>
</evidence>
<evidence type="ECO:0000256" key="7">
    <source>
        <dbReference type="ARBA" id="ARBA00022962"/>
    </source>
</evidence>
<keyword evidence="11" id="KW-1185">Reference proteome</keyword>
<organism evidence="10 11">
    <name type="scientific">Halobacillus amylolyticus</name>
    <dbReference type="NCBI Taxonomy" id="2932259"/>
    <lineage>
        <taxon>Bacteria</taxon>
        <taxon>Bacillati</taxon>
        <taxon>Bacillota</taxon>
        <taxon>Bacilli</taxon>
        <taxon>Bacillales</taxon>
        <taxon>Bacillaceae</taxon>
        <taxon>Halobacillus</taxon>
    </lineage>
</organism>
<accession>A0ABY4HFV7</accession>
<evidence type="ECO:0000256" key="2">
    <source>
        <dbReference type="ARBA" id="ARBA00005752"/>
    </source>
</evidence>
<dbReference type="InterPro" id="IPR014729">
    <property type="entry name" value="Rossmann-like_a/b/a_fold"/>
</dbReference>
<evidence type="ECO:0000256" key="6">
    <source>
        <dbReference type="ARBA" id="ARBA00022888"/>
    </source>
</evidence>
<evidence type="ECO:0000313" key="11">
    <source>
        <dbReference type="Proteomes" id="UP000830326"/>
    </source>
</evidence>
<dbReference type="InterPro" id="IPR001962">
    <property type="entry name" value="Asn_synthase"/>
</dbReference>
<dbReference type="InterPro" id="IPR033738">
    <property type="entry name" value="AsnB_N"/>
</dbReference>
<evidence type="ECO:0000256" key="1">
    <source>
        <dbReference type="ARBA" id="ARBA00005187"/>
    </source>
</evidence>
<dbReference type="SUPFAM" id="SSF52402">
    <property type="entry name" value="Adenine nucleotide alpha hydrolases-like"/>
    <property type="match status" value="1"/>
</dbReference>
<name>A0ABY4HFV7_9BACI</name>
<dbReference type="PANTHER" id="PTHR43284">
    <property type="entry name" value="ASPARAGINE SYNTHETASE (GLUTAMINE-HYDROLYZING)"/>
    <property type="match status" value="1"/>
</dbReference>
<reference evidence="10" key="1">
    <citation type="submission" date="2022-04" db="EMBL/GenBank/DDBJ databases">
        <title>Halobacillus sp. isolated from saltern.</title>
        <authorList>
            <person name="Won M."/>
            <person name="Lee C.-M."/>
            <person name="Woen H.-Y."/>
            <person name="Kwon S.-W."/>
        </authorList>
    </citation>
    <scope>NUCLEOTIDE SEQUENCE</scope>
    <source>
        <strain evidence="10">SSHM10-5</strain>
    </source>
</reference>
<dbReference type="CDD" id="cd00712">
    <property type="entry name" value="AsnB"/>
    <property type="match status" value="1"/>
</dbReference>
<sequence length="656" mass="75746">MSAIAGIFHANGEPVSAEQSNGLIKAFQHYPADDIRTFHRQNVFFGCHAQWITPESIGEVLPYYDYERQLAITADAIIDNREELFDRLHVDRALRKIIPDSQLILLAYHKWGEDVPAHLMGDFAFMIWDEKERKLFGARDFSGSRSLYFYNDQSRLAFSTTIAPLFTLPYIEKNLNEEWLAEFLVIPNMVEAVDMSSTVYHSINQVPPSNSITIKKGRVSLSRYCTFGSVKRLKLKSKEEYAEAFRDVFQKAVTDRIRTHGEVGAHLSGGLDSGSVVSFAAKELKKEKKRLHTFSYIPEDTFSDWTPKYYMPDERPFIKETVDHAGNISDQYLNFEGESSLSEVDDFLELMEMPYKFFENSFWLKGINETAHQQGIKVLLNGARGNHSISWGSWNLNMEYYASLLKKVRWLKLNRELGRYRKRFHTGKSNLLPVITKRAFPAISQLFNKEEGYESQISKLIHPSLAKRTNVIEKMKEYDAGISGGDVGSLTEYRNSYFQKPHVWNKSGVVGTKLSLRYALWDRDPTNDLNVIKFCLSLPEELYVQNGMERSFIRGATKHILPEKVRLNHHIRGIQGADTIHRMTSNWKGFIKEIQDLCKDSMVSEILNIDVINRALTKMGGHPRPEMIFEEEFKIITRSLIVSRFIKRLNRKEVKM</sequence>
<dbReference type="PANTHER" id="PTHR43284:SF1">
    <property type="entry name" value="ASPARAGINE SYNTHETASE"/>
    <property type="match status" value="1"/>
</dbReference>
<keyword evidence="4" id="KW-0547">Nucleotide-binding</keyword>
<evidence type="ECO:0000256" key="8">
    <source>
        <dbReference type="ARBA" id="ARBA00048741"/>
    </source>
</evidence>
<dbReference type="InterPro" id="IPR006426">
    <property type="entry name" value="Asn_synth_AEB"/>
</dbReference>
<dbReference type="InterPro" id="IPR051786">
    <property type="entry name" value="ASN_synthetase/amidase"/>
</dbReference>
<evidence type="ECO:0000256" key="5">
    <source>
        <dbReference type="ARBA" id="ARBA00022840"/>
    </source>
</evidence>
<protein>
    <recommendedName>
        <fullName evidence="3">asparagine synthase (glutamine-hydrolyzing)</fullName>
        <ecNumber evidence="3">6.3.5.4</ecNumber>
    </recommendedName>
</protein>
<keyword evidence="6" id="KW-0028">Amino-acid biosynthesis</keyword>
<dbReference type="Pfam" id="PF13537">
    <property type="entry name" value="GATase_7"/>
    <property type="match status" value="1"/>
</dbReference>
<dbReference type="PROSITE" id="PS51278">
    <property type="entry name" value="GATASE_TYPE_2"/>
    <property type="match status" value="1"/>
</dbReference>
<keyword evidence="5" id="KW-0067">ATP-binding</keyword>
<evidence type="ECO:0000256" key="4">
    <source>
        <dbReference type="ARBA" id="ARBA00022741"/>
    </source>
</evidence>
<keyword evidence="6" id="KW-0061">Asparagine biosynthesis</keyword>
<comment type="pathway">
    <text evidence="1">Amino-acid biosynthesis; L-asparagine biosynthesis; L-asparagine from L-aspartate (L-Gln route): step 1/1.</text>
</comment>
<gene>
    <name evidence="10" type="ORF">MUO15_10220</name>
</gene>